<dbReference type="RefSeq" id="WP_159434041.1">
    <property type="nucleotide sequence ID" value="NZ_FQXM01000003.1"/>
</dbReference>
<evidence type="ECO:0000313" key="1">
    <source>
        <dbReference type="EMBL" id="SHH28478.1"/>
    </source>
</evidence>
<dbReference type="EMBL" id="FQXM01000003">
    <property type="protein sequence ID" value="SHH28478.1"/>
    <property type="molecule type" value="Genomic_DNA"/>
</dbReference>
<accession>A0A1M5RQR4</accession>
<dbReference type="Proteomes" id="UP000184447">
    <property type="component" value="Unassembled WGS sequence"/>
</dbReference>
<dbReference type="AlphaFoldDB" id="A0A1M5RQR4"/>
<evidence type="ECO:0000313" key="2">
    <source>
        <dbReference type="Proteomes" id="UP000184447"/>
    </source>
</evidence>
<evidence type="ECO:0008006" key="3">
    <source>
        <dbReference type="Google" id="ProtNLM"/>
    </source>
</evidence>
<organism evidence="1 2">
    <name type="scientific">Clostridium grantii DSM 8605</name>
    <dbReference type="NCBI Taxonomy" id="1121316"/>
    <lineage>
        <taxon>Bacteria</taxon>
        <taxon>Bacillati</taxon>
        <taxon>Bacillota</taxon>
        <taxon>Clostridia</taxon>
        <taxon>Eubacteriales</taxon>
        <taxon>Clostridiaceae</taxon>
        <taxon>Clostridium</taxon>
    </lineage>
</organism>
<keyword evidence="2" id="KW-1185">Reference proteome</keyword>
<gene>
    <name evidence="1" type="ORF">SAMN02745207_00659</name>
</gene>
<proteinExistence type="predicted"/>
<name>A0A1M5RQR4_9CLOT</name>
<protein>
    <recommendedName>
        <fullName evidence="3">Transposase</fullName>
    </recommendedName>
</protein>
<dbReference type="OrthoDB" id="1908483at2"/>
<reference evidence="1 2" key="1">
    <citation type="submission" date="2016-11" db="EMBL/GenBank/DDBJ databases">
        <authorList>
            <person name="Jaros S."/>
            <person name="Januszkiewicz K."/>
            <person name="Wedrychowicz H."/>
        </authorList>
    </citation>
    <scope>NUCLEOTIDE SEQUENCE [LARGE SCALE GENOMIC DNA]</scope>
    <source>
        <strain evidence="1 2">DSM 8605</strain>
    </source>
</reference>
<sequence>MARKLDNATWEEYINKFDSLQGSKTVKDFCIENELTKSQFYYHKNFII</sequence>